<comment type="caution">
    <text evidence="2">The sequence shown here is derived from an EMBL/GenBank/DDBJ whole genome shotgun (WGS) entry which is preliminary data.</text>
</comment>
<protein>
    <submittedName>
        <fullName evidence="2">C6 transcription factor</fullName>
    </submittedName>
</protein>
<organism evidence="2 3">
    <name type="scientific">Fusarium albosuccineum</name>
    <dbReference type="NCBI Taxonomy" id="1237068"/>
    <lineage>
        <taxon>Eukaryota</taxon>
        <taxon>Fungi</taxon>
        <taxon>Dikarya</taxon>
        <taxon>Ascomycota</taxon>
        <taxon>Pezizomycotina</taxon>
        <taxon>Sordariomycetes</taxon>
        <taxon>Hypocreomycetidae</taxon>
        <taxon>Hypocreales</taxon>
        <taxon>Nectriaceae</taxon>
        <taxon>Fusarium</taxon>
        <taxon>Fusarium decemcellulare species complex</taxon>
    </lineage>
</organism>
<gene>
    <name evidence="2" type="ORF">FALBO_6753</name>
</gene>
<proteinExistence type="predicted"/>
<evidence type="ECO:0000313" key="2">
    <source>
        <dbReference type="EMBL" id="KAF4466383.1"/>
    </source>
</evidence>
<sequence length="156" mass="17043">MFANSKSNSVVLLSKARKAGDVEGSLSTSRDEELVSNLHNPAFTPGTATGGETARPTRTAPPGSATYYQQCRPFLDGFFTGLHCIQPIIDKASFLAKCTTLWKAETAVSQSFIALYYSLLSLGALISIRDDEPLDGIENLEWSRIFFEEARSRVGM</sequence>
<evidence type="ECO:0000256" key="1">
    <source>
        <dbReference type="SAM" id="MobiDB-lite"/>
    </source>
</evidence>
<feature type="non-terminal residue" evidence="2">
    <location>
        <position position="1"/>
    </location>
</feature>
<evidence type="ECO:0000313" key="3">
    <source>
        <dbReference type="Proteomes" id="UP000554235"/>
    </source>
</evidence>
<feature type="region of interest" description="Disordered" evidence="1">
    <location>
        <begin position="38"/>
        <end position="62"/>
    </location>
</feature>
<dbReference type="Proteomes" id="UP000554235">
    <property type="component" value="Unassembled WGS sequence"/>
</dbReference>
<dbReference type="AlphaFoldDB" id="A0A8H4PD34"/>
<dbReference type="EMBL" id="JAADYS010000883">
    <property type="protein sequence ID" value="KAF4466383.1"/>
    <property type="molecule type" value="Genomic_DNA"/>
</dbReference>
<accession>A0A8H4PD34</accession>
<dbReference type="CDD" id="cd12148">
    <property type="entry name" value="fungal_TF_MHR"/>
    <property type="match status" value="1"/>
</dbReference>
<reference evidence="2 3" key="1">
    <citation type="submission" date="2020-01" db="EMBL/GenBank/DDBJ databases">
        <title>Identification and distribution of gene clusters putatively required for synthesis of sphingolipid metabolism inhibitors in phylogenetically diverse species of the filamentous fungus Fusarium.</title>
        <authorList>
            <person name="Kim H.-S."/>
            <person name="Busman M."/>
            <person name="Brown D.W."/>
            <person name="Divon H."/>
            <person name="Uhlig S."/>
            <person name="Proctor R.H."/>
        </authorList>
    </citation>
    <scope>NUCLEOTIDE SEQUENCE [LARGE SCALE GENOMIC DNA]</scope>
    <source>
        <strain evidence="2 3">NRRL 20459</strain>
    </source>
</reference>
<keyword evidence="3" id="KW-1185">Reference proteome</keyword>
<dbReference type="OrthoDB" id="2571985at2759"/>
<name>A0A8H4PD34_9HYPO</name>